<dbReference type="Pfam" id="PF00248">
    <property type="entry name" value="Aldo_ket_red"/>
    <property type="match status" value="1"/>
</dbReference>
<dbReference type="PANTHER" id="PTHR43638">
    <property type="entry name" value="OXIDOREDUCTASE, ALDO/KETO REDUCTASE FAMILY PROTEIN"/>
    <property type="match status" value="1"/>
</dbReference>
<feature type="domain" description="NADP-dependent oxidoreductase" evidence="4">
    <location>
        <begin position="43"/>
        <end position="292"/>
    </location>
</feature>
<gene>
    <name evidence="5" type="ORF">HX882_07345</name>
</gene>
<evidence type="ECO:0000259" key="4">
    <source>
        <dbReference type="Pfam" id="PF00248"/>
    </source>
</evidence>
<comment type="caution">
    <text evidence="5">The sequence shown here is derived from an EMBL/GenBank/DDBJ whole genome shotgun (WGS) entry which is preliminary data.</text>
</comment>
<protein>
    <submittedName>
        <fullName evidence="5">Aldo/keto reductase</fullName>
    </submittedName>
</protein>
<evidence type="ECO:0000256" key="1">
    <source>
        <dbReference type="PIRSR" id="PIRSR000097-1"/>
    </source>
</evidence>
<dbReference type="SUPFAM" id="SSF51430">
    <property type="entry name" value="NAD(P)-linked oxidoreductase"/>
    <property type="match status" value="1"/>
</dbReference>
<dbReference type="InterPro" id="IPR020471">
    <property type="entry name" value="AKR"/>
</dbReference>
<proteinExistence type="predicted"/>
<dbReference type="GO" id="GO:0016491">
    <property type="term" value="F:oxidoreductase activity"/>
    <property type="evidence" value="ECO:0007669"/>
    <property type="project" value="InterPro"/>
</dbReference>
<feature type="site" description="Lowers pKa of active site Tyr" evidence="3">
    <location>
        <position position="106"/>
    </location>
</feature>
<dbReference type="PANTHER" id="PTHR43638:SF3">
    <property type="entry name" value="ALDEHYDE REDUCTASE"/>
    <property type="match status" value="1"/>
</dbReference>
<evidence type="ECO:0000256" key="3">
    <source>
        <dbReference type="PIRSR" id="PIRSR000097-3"/>
    </source>
</evidence>
<dbReference type="InterPro" id="IPR036812">
    <property type="entry name" value="NAD(P)_OxRdtase_dom_sf"/>
</dbReference>
<dbReference type="Gene3D" id="3.20.20.100">
    <property type="entry name" value="NADP-dependent oxidoreductase domain"/>
    <property type="match status" value="1"/>
</dbReference>
<feature type="active site" description="Proton donor" evidence="1">
    <location>
        <position position="81"/>
    </location>
</feature>
<reference evidence="5 6" key="1">
    <citation type="submission" date="2020-04" db="EMBL/GenBank/DDBJ databases">
        <title>Molecular characterization of pseudomonads from Agaricus bisporus reveal novel blotch 2 pathogens in Western Europe.</title>
        <authorList>
            <person name="Taparia T."/>
            <person name="Krijger M."/>
            <person name="Haynes E."/>
            <person name="Elpinstone J.G."/>
            <person name="Noble R."/>
            <person name="Van Der Wolf J."/>
        </authorList>
    </citation>
    <scope>NUCLEOTIDE SEQUENCE [LARGE SCALE GENOMIC DNA]</scope>
    <source>
        <strain evidence="5 6">H7001</strain>
    </source>
</reference>
<dbReference type="Proteomes" id="UP000539985">
    <property type="component" value="Unassembled WGS sequence"/>
</dbReference>
<feature type="binding site" evidence="2">
    <location>
        <position position="139"/>
    </location>
    <ligand>
        <name>substrate</name>
    </ligand>
</feature>
<dbReference type="CDD" id="cd19138">
    <property type="entry name" value="AKR_YeaE"/>
    <property type="match status" value="1"/>
</dbReference>
<dbReference type="InterPro" id="IPR023210">
    <property type="entry name" value="NADP_OxRdtase_dom"/>
</dbReference>
<sequence>MIGLTRRKVLLTGAAIGLLGRSVLASEIKHEVKLPDGLGVPSLGQGTFQLAEGRRPPSQEEDALRTGIALGLTLIDTAEMYGDGSAEEMVGRVITGQRNKVFLVSKVLPNHHTAEQIRTSCAESLKRLQTGYIDLYLLHWRTFQTDLKTVVETFEDLRAAGKIRRWGVSSFSVKDMEELYSIPGGRNCATNQVRYNLQDRAVESDLIPWSQKHQMPIMAFSPLGKGGLLGNPVLKQIAERHQCSTAAIALAWTLRDGGVISIPGTGSAEHVRENARALDMRLSQSDLDDLDRAFPA</sequence>
<dbReference type="PIRSF" id="PIRSF000097">
    <property type="entry name" value="AKR"/>
    <property type="match status" value="1"/>
</dbReference>
<organism evidence="5 6">
    <name type="scientific">Pseudomonas gingeri</name>
    <dbReference type="NCBI Taxonomy" id="117681"/>
    <lineage>
        <taxon>Bacteria</taxon>
        <taxon>Pseudomonadati</taxon>
        <taxon>Pseudomonadota</taxon>
        <taxon>Gammaproteobacteria</taxon>
        <taxon>Pseudomonadales</taxon>
        <taxon>Pseudomonadaceae</taxon>
        <taxon>Pseudomonas</taxon>
    </lineage>
</organism>
<evidence type="ECO:0000313" key="5">
    <source>
        <dbReference type="EMBL" id="NWB95701.1"/>
    </source>
</evidence>
<name>A0A7Y8C1X9_9PSED</name>
<evidence type="ECO:0000313" key="6">
    <source>
        <dbReference type="Proteomes" id="UP000539985"/>
    </source>
</evidence>
<dbReference type="EMBL" id="JACAQB010000004">
    <property type="protein sequence ID" value="NWB95701.1"/>
    <property type="molecule type" value="Genomic_DNA"/>
</dbReference>
<evidence type="ECO:0000256" key="2">
    <source>
        <dbReference type="PIRSR" id="PIRSR000097-2"/>
    </source>
</evidence>
<accession>A0A7Y8C1X9</accession>
<dbReference type="PRINTS" id="PR00069">
    <property type="entry name" value="ALDKETRDTASE"/>
</dbReference>
<dbReference type="RefSeq" id="WP_177100924.1">
    <property type="nucleotide sequence ID" value="NZ_JACAQB010000004.1"/>
</dbReference>
<dbReference type="AlphaFoldDB" id="A0A7Y8C1X9"/>